<evidence type="ECO:0000259" key="2">
    <source>
        <dbReference type="Pfam" id="PF01266"/>
    </source>
</evidence>
<dbReference type="Gene3D" id="3.50.50.60">
    <property type="entry name" value="FAD/NAD(P)-binding domain"/>
    <property type="match status" value="1"/>
</dbReference>
<dbReference type="Pfam" id="PF01266">
    <property type="entry name" value="DAO"/>
    <property type="match status" value="1"/>
</dbReference>
<sequence>MRPLCARTGVSVGTERRANVAVVGGGIVGLAFAWEAARAGIPLSYSIARTGRRARPCNSAWCGPSASYRGILRARAQPRPWLELKARAGLWVSECGSLHRARGRRRRSAARVRGNRSAARGEVRVPFSRRGAEPVPRREPGRSAGGLHSPTELAVNPPEAVARLPRSWRTRTECSSGSAKR</sequence>
<gene>
    <name evidence="3" type="ORF">J8F10_22435</name>
</gene>
<protein>
    <submittedName>
        <fullName evidence="3">FAD-dependent oxidoreductase</fullName>
    </submittedName>
</protein>
<dbReference type="Proteomes" id="UP000676565">
    <property type="component" value="Unassembled WGS sequence"/>
</dbReference>
<feature type="region of interest" description="Disordered" evidence="1">
    <location>
        <begin position="104"/>
        <end position="159"/>
    </location>
</feature>
<name>A0ABS5BWG0_9BACT</name>
<dbReference type="InterPro" id="IPR006076">
    <property type="entry name" value="FAD-dep_OxRdtase"/>
</dbReference>
<feature type="domain" description="FAD dependent oxidoreductase" evidence="2">
    <location>
        <begin position="20"/>
        <end position="164"/>
    </location>
</feature>
<dbReference type="InterPro" id="IPR036188">
    <property type="entry name" value="FAD/NAD-bd_sf"/>
</dbReference>
<comment type="caution">
    <text evidence="3">The sequence shown here is derived from an EMBL/GenBank/DDBJ whole genome shotgun (WGS) entry which is preliminary data.</text>
</comment>
<feature type="compositionally biased region" description="Basic and acidic residues" evidence="1">
    <location>
        <begin position="130"/>
        <end position="141"/>
    </location>
</feature>
<dbReference type="Gene3D" id="3.30.9.10">
    <property type="entry name" value="D-Amino Acid Oxidase, subunit A, domain 2"/>
    <property type="match status" value="1"/>
</dbReference>
<dbReference type="SUPFAM" id="SSF51905">
    <property type="entry name" value="FAD/NAD(P)-binding domain"/>
    <property type="match status" value="1"/>
</dbReference>
<organism evidence="3 4">
    <name type="scientific">Gemmata palustris</name>
    <dbReference type="NCBI Taxonomy" id="2822762"/>
    <lineage>
        <taxon>Bacteria</taxon>
        <taxon>Pseudomonadati</taxon>
        <taxon>Planctomycetota</taxon>
        <taxon>Planctomycetia</taxon>
        <taxon>Gemmatales</taxon>
        <taxon>Gemmataceae</taxon>
        <taxon>Gemmata</taxon>
    </lineage>
</organism>
<reference evidence="3 4" key="1">
    <citation type="submission" date="2021-04" db="EMBL/GenBank/DDBJ databases">
        <authorList>
            <person name="Ivanova A."/>
        </authorList>
    </citation>
    <scope>NUCLEOTIDE SEQUENCE [LARGE SCALE GENOMIC DNA]</scope>
    <source>
        <strain evidence="3 4">G18</strain>
    </source>
</reference>
<evidence type="ECO:0000313" key="3">
    <source>
        <dbReference type="EMBL" id="MBP3958023.1"/>
    </source>
</evidence>
<dbReference type="EMBL" id="JAGKQQ010000001">
    <property type="protein sequence ID" value="MBP3958023.1"/>
    <property type="molecule type" value="Genomic_DNA"/>
</dbReference>
<proteinExistence type="predicted"/>
<keyword evidence="4" id="KW-1185">Reference proteome</keyword>
<accession>A0ABS5BWG0</accession>
<feature type="compositionally biased region" description="Basic residues" evidence="1">
    <location>
        <begin position="104"/>
        <end position="114"/>
    </location>
</feature>
<evidence type="ECO:0000256" key="1">
    <source>
        <dbReference type="SAM" id="MobiDB-lite"/>
    </source>
</evidence>
<evidence type="ECO:0000313" key="4">
    <source>
        <dbReference type="Proteomes" id="UP000676565"/>
    </source>
</evidence>